<dbReference type="STRING" id="589865.DaAHT2_2296"/>
<sequence>MVISDEYKFPRVLPVDPFRKRRRVEEVDPVPAVARIGAFRREWNRNRGGEQQSAPRPRNLNAEQEQEVRRQVRHANRKFEEQGIFLRLVLSRREDGFHLDVYDCTDNTMCQLAADLVITLDELPTLLRNLEDEAGLLVDTRT</sequence>
<dbReference type="EMBL" id="CP001940">
    <property type="protein sequence ID" value="ADH86961.1"/>
    <property type="molecule type" value="Genomic_DNA"/>
</dbReference>
<dbReference type="InParanoid" id="D6Z6X4"/>
<keyword evidence="3" id="KW-1185">Reference proteome</keyword>
<dbReference type="KEGG" id="dak:DaAHT2_2296"/>
<proteinExistence type="predicted"/>
<dbReference type="RefSeq" id="WP_013164475.1">
    <property type="nucleotide sequence ID" value="NC_014216.1"/>
</dbReference>
<feature type="region of interest" description="Disordered" evidence="1">
    <location>
        <begin position="44"/>
        <end position="67"/>
    </location>
</feature>
<name>D6Z6X4_DESAT</name>
<dbReference type="HOGENOM" id="CLU_1812644_0_0_7"/>
<evidence type="ECO:0000313" key="2">
    <source>
        <dbReference type="EMBL" id="ADH86961.1"/>
    </source>
</evidence>
<reference evidence="3" key="1">
    <citation type="submission" date="2010-02" db="EMBL/GenBank/DDBJ databases">
        <title>Complete sequence of Desulfurivibrio alkaliphilus AHT2.</title>
        <authorList>
            <consortium name="US DOE Joint Genome Institute"/>
            <person name="Pitluck S."/>
            <person name="Chertkov O."/>
            <person name="Detter J.C."/>
            <person name="Han C."/>
            <person name="Tapia R."/>
            <person name="Larimer F."/>
            <person name="Land M."/>
            <person name="Hauser L."/>
            <person name="Kyrpides N."/>
            <person name="Mikhailova N."/>
            <person name="Sorokin D.Y."/>
            <person name="Muyzer G."/>
            <person name="Woyke T."/>
        </authorList>
    </citation>
    <scope>NUCLEOTIDE SEQUENCE [LARGE SCALE GENOMIC DNA]</scope>
    <source>
        <strain evidence="3">DSM 19089 / UNIQEM U267 / AHT2</strain>
    </source>
</reference>
<evidence type="ECO:0000256" key="1">
    <source>
        <dbReference type="SAM" id="MobiDB-lite"/>
    </source>
</evidence>
<dbReference type="AlphaFoldDB" id="D6Z6X4"/>
<organism evidence="2 3">
    <name type="scientific">Desulfurivibrio alkaliphilus (strain DSM 19089 / UNIQEM U267 / AHT2)</name>
    <dbReference type="NCBI Taxonomy" id="589865"/>
    <lineage>
        <taxon>Bacteria</taxon>
        <taxon>Pseudomonadati</taxon>
        <taxon>Thermodesulfobacteriota</taxon>
        <taxon>Desulfobulbia</taxon>
        <taxon>Desulfobulbales</taxon>
        <taxon>Desulfobulbaceae</taxon>
        <taxon>Desulfurivibrio</taxon>
    </lineage>
</organism>
<gene>
    <name evidence="2" type="ordered locus">DaAHT2_2296</name>
</gene>
<protein>
    <submittedName>
        <fullName evidence="2">Uncharacterized protein</fullName>
    </submittedName>
</protein>
<dbReference type="Proteomes" id="UP000001508">
    <property type="component" value="Chromosome"/>
</dbReference>
<accession>D6Z6X4</accession>
<evidence type="ECO:0000313" key="3">
    <source>
        <dbReference type="Proteomes" id="UP000001508"/>
    </source>
</evidence>
<dbReference type="OrthoDB" id="9843683at2"/>